<name>A0A7G9YHW5_9EURY</name>
<dbReference type="EMBL" id="MT631267">
    <property type="protein sequence ID" value="QNO47599.1"/>
    <property type="molecule type" value="Genomic_DNA"/>
</dbReference>
<dbReference type="Pfam" id="PF00932">
    <property type="entry name" value="LTD"/>
    <property type="match status" value="1"/>
</dbReference>
<accession>A0A7G9YHW5</accession>
<dbReference type="PROSITE" id="PS51841">
    <property type="entry name" value="LTD"/>
    <property type="match status" value="1"/>
</dbReference>
<dbReference type="Gene3D" id="2.60.40.680">
    <property type="match status" value="2"/>
</dbReference>
<evidence type="ECO:0000259" key="1">
    <source>
        <dbReference type="PROSITE" id="PS51841"/>
    </source>
</evidence>
<feature type="domain" description="LTD" evidence="1">
    <location>
        <begin position="21"/>
        <end position="130"/>
    </location>
</feature>
<protein>
    <recommendedName>
        <fullName evidence="1">LTD domain-containing protein</fullName>
    </recommendedName>
</protein>
<dbReference type="SUPFAM" id="SSF49384">
    <property type="entry name" value="Carbohydrate-binding domain"/>
    <property type="match status" value="2"/>
</dbReference>
<dbReference type="SUPFAM" id="SSF74853">
    <property type="entry name" value="Lamin A/C globular tail domain"/>
    <property type="match status" value="1"/>
</dbReference>
<reference evidence="2" key="1">
    <citation type="submission" date="2020-06" db="EMBL/GenBank/DDBJ databases">
        <title>Unique genomic features of the anaerobic methanotrophic archaea.</title>
        <authorList>
            <person name="Chadwick G.L."/>
            <person name="Skennerton C.T."/>
            <person name="Laso-Perez R."/>
            <person name="Leu A.O."/>
            <person name="Speth D.R."/>
            <person name="Yu H."/>
            <person name="Morgan-Lang C."/>
            <person name="Hatzenpichler R."/>
            <person name="Goudeau D."/>
            <person name="Malmstrom R."/>
            <person name="Brazelton W.J."/>
            <person name="Woyke T."/>
            <person name="Hallam S.J."/>
            <person name="Tyson G.W."/>
            <person name="Wegener G."/>
            <person name="Boetius A."/>
            <person name="Orphan V."/>
        </authorList>
    </citation>
    <scope>NUCLEOTIDE SEQUENCE</scope>
</reference>
<dbReference type="InterPro" id="IPR008965">
    <property type="entry name" value="CBM2/CBM3_carb-bd_dom_sf"/>
</dbReference>
<dbReference type="InterPro" id="IPR001322">
    <property type="entry name" value="Lamin_tail_dom"/>
</dbReference>
<dbReference type="InterPro" id="IPR008964">
    <property type="entry name" value="Invasin/intimin_cell_adhesion"/>
</dbReference>
<dbReference type="SUPFAM" id="SSF49373">
    <property type="entry name" value="Invasin/intimin cell-adhesion fragments"/>
    <property type="match status" value="1"/>
</dbReference>
<dbReference type="Gene3D" id="2.60.40.1120">
    <property type="entry name" value="Carboxypeptidase-like, regulatory domain"/>
    <property type="match status" value="3"/>
</dbReference>
<organism evidence="2">
    <name type="scientific">Candidatus Methanogaster sp. ANME-2c ERB4</name>
    <dbReference type="NCBI Taxonomy" id="2759911"/>
    <lineage>
        <taxon>Archaea</taxon>
        <taxon>Methanobacteriati</taxon>
        <taxon>Methanobacteriota</taxon>
        <taxon>Stenosarchaea group</taxon>
        <taxon>Methanomicrobia</taxon>
        <taxon>Methanosarcinales</taxon>
        <taxon>ANME-2 cluster</taxon>
        <taxon>Candidatus Methanogasteraceae</taxon>
        <taxon>Candidatus Methanogaster</taxon>
    </lineage>
</organism>
<dbReference type="CDD" id="cd08547">
    <property type="entry name" value="Type_II_cohesin"/>
    <property type="match status" value="2"/>
</dbReference>
<gene>
    <name evidence="2" type="ORF">JGIOMNEA_00001</name>
</gene>
<dbReference type="InterPro" id="IPR036415">
    <property type="entry name" value="Lamin_tail_dom_sf"/>
</dbReference>
<sequence>MNNGKIGMAMLIALSLGLLVSAASVQAADDVVINEIMYAPSDAFGGTYNEWVELYNNDTVEVNITGWAIDGKTIPAVTMQPGDYAIIAKNDTKFADCYPDVTCTVVKVAISLRNDGEVISLNDSSESMIDDADFTGCADLANKNNKTLERNATGGWEESLVDGGTPCAENSVLDEGSSTLTLAVSADPASVTVDAQTDVTFTVMSDDAAIENALVTLSGCGIDANGITGTDGTVVISVTATSAGTIDVTVTKDGYDDATTSVDAVDSSTPDTSVLSISDASVDAVGETATVNITADGVIDLANFDVTVTYDPAVVIVADAANDAAFGVAVTNLENAANGEVRLASLNFGDGQTGDGILISTLTLEATGEGTTALTLAINELKDSSEGAITVSIDDGEVTVGDGNVTPPLALAVSADAANVTVDAQTDVTFTVTSDGAAIDGALVTLSGCGVDANGTTGADGTVVISVTATSAGTIDVTVTKDGYDDATTSVDAEGSSTPPSTSVLSISDGAVDNVGDTCEVTITANGVTDLANFDVTVTYNPDVVVVTDAANDAAFGVAVTNLENAANGEVRLASLNFGDGQTGDGILISTLTLEATGEGTTALTLAINELKDSAENAITVSIDDGEVTVGDGNVTPPLAVATDSTSVDVDNQTDVTFTVTSDGAPIEGALVTLSGCGVETDGTTGADGTVTISVTATSAGTIAVTVTKDGYADATATVTVKPTGIAPVIESAIASPNAILSDGNDSTTLTVVVTYLGDAPSVVVDLSEIGGLSEQAMEVVGDLQAGAGTWTTTVSTTTEGTFELPVTVSDAEGASTTAKIVLTAGPYKYTLNLKQGWNMVSLPYDITAVGIDTTQKLGDVITAAGETCYYVAQFNATSQRMESDIINPLEDMPQDTTYSIMRGQGYFIFVGDDLDFVVAGTLW</sequence>
<dbReference type="AlphaFoldDB" id="A0A7G9YHW5"/>
<evidence type="ECO:0000313" key="2">
    <source>
        <dbReference type="EMBL" id="QNO47599.1"/>
    </source>
</evidence>
<dbReference type="GO" id="GO:0030246">
    <property type="term" value="F:carbohydrate binding"/>
    <property type="evidence" value="ECO:0007669"/>
    <property type="project" value="InterPro"/>
</dbReference>
<proteinExistence type="predicted"/>